<evidence type="ECO:0008006" key="4">
    <source>
        <dbReference type="Google" id="ProtNLM"/>
    </source>
</evidence>
<evidence type="ECO:0000313" key="2">
    <source>
        <dbReference type="EMBL" id="OYD82832.1"/>
    </source>
</evidence>
<sequence length="177" mass="19962">MTLRLRELSDGERTDVQRIARSHTLGAGLIRRAQIIVHAMGGLKAERIATRMALCGNTVRYWLNRFNARGLDGLKEDVRTGRPPTYSAEQRSAVIAAALTRPSELGLPFAAWTLDRLVSYLSEQGIAMRRSRISEIFIREGLKWRQDETWFGARVDPDFAPKRGPSSSSTRRRRPAA</sequence>
<reference evidence="2 3" key="1">
    <citation type="submission" date="2017-07" db="EMBL/GenBank/DDBJ databases">
        <title>Whole genome sequence of Azospirillum brasilense 2A1, a potential biofertilizer strain.</title>
        <authorList>
            <person name="Fontana C.A."/>
            <person name="Toffoli L.M."/>
            <person name="Salazar S.M."/>
            <person name="Puglisi E."/>
            <person name="Pedraza R."/>
            <person name="Bassi D."/>
            <person name="Cocconcelli P.S."/>
        </authorList>
    </citation>
    <scope>NUCLEOTIDE SEQUENCE [LARGE SCALE GENOMIC DNA]</scope>
    <source>
        <strain evidence="2 3">2A1</strain>
        <plasmid evidence="2">unnamed</plasmid>
    </source>
</reference>
<protein>
    <recommendedName>
        <fullName evidence="4">Transposase</fullName>
    </recommendedName>
</protein>
<dbReference type="Pfam" id="PF13565">
    <property type="entry name" value="HTH_32"/>
    <property type="match status" value="1"/>
</dbReference>
<dbReference type="EMBL" id="NOWT01000018">
    <property type="protein sequence ID" value="OYD82832.1"/>
    <property type="molecule type" value="Genomic_DNA"/>
</dbReference>
<accession>A0A235HAT6</accession>
<dbReference type="RefSeq" id="WP_094304919.1">
    <property type="nucleotide sequence ID" value="NZ_NOWT01000018.1"/>
</dbReference>
<dbReference type="SUPFAM" id="SSF46689">
    <property type="entry name" value="Homeodomain-like"/>
    <property type="match status" value="1"/>
</dbReference>
<dbReference type="Proteomes" id="UP000215367">
    <property type="component" value="Unassembled WGS sequence"/>
</dbReference>
<evidence type="ECO:0000256" key="1">
    <source>
        <dbReference type="SAM" id="MobiDB-lite"/>
    </source>
</evidence>
<keyword evidence="2" id="KW-0614">Plasmid</keyword>
<geneLocation type="plasmid" evidence="2">
    <name>unnamed</name>
</geneLocation>
<dbReference type="AlphaFoldDB" id="A0A235HAT6"/>
<name>A0A235HAT6_AZOBR</name>
<proteinExistence type="predicted"/>
<dbReference type="InterPro" id="IPR009057">
    <property type="entry name" value="Homeodomain-like_sf"/>
</dbReference>
<comment type="caution">
    <text evidence="2">The sequence shown here is derived from an EMBL/GenBank/DDBJ whole genome shotgun (WGS) entry which is preliminary data.</text>
</comment>
<feature type="region of interest" description="Disordered" evidence="1">
    <location>
        <begin position="155"/>
        <end position="177"/>
    </location>
</feature>
<evidence type="ECO:0000313" key="3">
    <source>
        <dbReference type="Proteomes" id="UP000215367"/>
    </source>
</evidence>
<organism evidence="2 3">
    <name type="scientific">Azospirillum brasilense</name>
    <dbReference type="NCBI Taxonomy" id="192"/>
    <lineage>
        <taxon>Bacteria</taxon>
        <taxon>Pseudomonadati</taxon>
        <taxon>Pseudomonadota</taxon>
        <taxon>Alphaproteobacteria</taxon>
        <taxon>Rhodospirillales</taxon>
        <taxon>Azospirillaceae</taxon>
        <taxon>Azospirillum</taxon>
    </lineage>
</organism>
<gene>
    <name evidence="2" type="ORF">CHT98_18205</name>
</gene>